<feature type="compositionally biased region" description="Polar residues" evidence="2">
    <location>
        <begin position="365"/>
        <end position="386"/>
    </location>
</feature>
<gene>
    <name evidence="3" type="ORF">M0812_02957</name>
</gene>
<evidence type="ECO:0000313" key="4">
    <source>
        <dbReference type="Proteomes" id="UP001146793"/>
    </source>
</evidence>
<feature type="coiled-coil region" evidence="1">
    <location>
        <begin position="262"/>
        <end position="296"/>
    </location>
</feature>
<organism evidence="3 4">
    <name type="scientific">Anaeramoeba flamelloides</name>
    <dbReference type="NCBI Taxonomy" id="1746091"/>
    <lineage>
        <taxon>Eukaryota</taxon>
        <taxon>Metamonada</taxon>
        <taxon>Anaeramoebidae</taxon>
        <taxon>Anaeramoeba</taxon>
    </lineage>
</organism>
<comment type="caution">
    <text evidence="3">The sequence shown here is derived from an EMBL/GenBank/DDBJ whole genome shotgun (WGS) entry which is preliminary data.</text>
</comment>
<protein>
    <submittedName>
        <fullName evidence="3">Uncharacterized protein</fullName>
    </submittedName>
</protein>
<evidence type="ECO:0000313" key="3">
    <source>
        <dbReference type="EMBL" id="KAJ3431279.1"/>
    </source>
</evidence>
<reference evidence="3" key="1">
    <citation type="submission" date="2022-08" db="EMBL/GenBank/DDBJ databases">
        <title>Novel sulphate-reducing endosymbionts in the free-living metamonad Anaeramoeba.</title>
        <authorList>
            <person name="Jerlstrom-Hultqvist J."/>
            <person name="Cepicka I."/>
            <person name="Gallot-Lavallee L."/>
            <person name="Salas-Leiva D."/>
            <person name="Curtis B.A."/>
            <person name="Zahonova K."/>
            <person name="Pipaliya S."/>
            <person name="Dacks J."/>
            <person name="Roger A.J."/>
        </authorList>
    </citation>
    <scope>NUCLEOTIDE SEQUENCE</scope>
    <source>
        <strain evidence="3">Busselton2</strain>
    </source>
</reference>
<name>A0AAV7YP63_9EUKA</name>
<proteinExistence type="predicted"/>
<evidence type="ECO:0000256" key="2">
    <source>
        <dbReference type="SAM" id="MobiDB-lite"/>
    </source>
</evidence>
<sequence length="570" mass="66445">MDQQTKTTRKRTLFSLFLKLGKYLYTNKKSGDLLDVNELTSNFIETRNELKDFYTQTKIHQIKNILIQLLIQNRVVLKGGSSNERNQKGNEMVYILSYVWESVLNQKKNKSEAKVKLEEMDLQEETPKALVAKPNNDLLQTSEPIDYCGYRTRSHTKMNFKINPQTTQVSQNLAKNSNFESSRSSRTIGILSFLMIRLLKKGNLTRNMIVKKTTFTRQRLAVVISVYKILGLISEDQPSETVTWNCQQENHFVNMKENIYTILEKRKEKKKLLLKFQELTQKIQNKYEQVNHKKNKRTLKNLNENFTNISKICNINKSHIKNDFKEEGVESLTNLNSKKNFSKTNRKKKTKFRIVIKSKKKKIDNSQNNTNETNKPNITSNKQTNATDKELTKVNQGNNLTTKINKNVNLTSNNQQSVPKDNLKIHFKVLNNPLKKTQESQSPYQNLRYLNSKLTFSPGLFKESPQLVAHNLIFSPLVMNSPLFSFDSSNNFSLDQNCNNLFDDFNDSKIIIKTPDFGSVNGQHNDNKINNENFNNENIFVRNSKNTPEWYQPGRLFRDKYSTHFDKKNF</sequence>
<keyword evidence="1" id="KW-0175">Coiled coil</keyword>
<dbReference type="AlphaFoldDB" id="A0AAV7YP63"/>
<evidence type="ECO:0000256" key="1">
    <source>
        <dbReference type="SAM" id="Coils"/>
    </source>
</evidence>
<dbReference type="EMBL" id="JANTQA010000048">
    <property type="protein sequence ID" value="KAJ3431279.1"/>
    <property type="molecule type" value="Genomic_DNA"/>
</dbReference>
<accession>A0AAV7YP63</accession>
<feature type="region of interest" description="Disordered" evidence="2">
    <location>
        <begin position="358"/>
        <end position="389"/>
    </location>
</feature>
<dbReference type="Proteomes" id="UP001146793">
    <property type="component" value="Unassembled WGS sequence"/>
</dbReference>